<protein>
    <submittedName>
        <fullName evidence="1">Uncharacterized protein</fullName>
    </submittedName>
</protein>
<dbReference type="AlphaFoldDB" id="A0A7R7FTE2"/>
<dbReference type="EMBL" id="AP023213">
    <property type="protein sequence ID" value="BCO11347.1"/>
    <property type="molecule type" value="Genomic_DNA"/>
</dbReference>
<sequence length="44" mass="4708">MTISIFAVQQGAGREKTVLPQAKDAYLLQLLSVQAIVSSNTVAF</sequence>
<keyword evidence="2" id="KW-1185">Reference proteome</keyword>
<dbReference type="Proteomes" id="UP000515472">
    <property type="component" value="Chromosome"/>
</dbReference>
<gene>
    <name evidence="1" type="ORF">GEOBRER4_n1761</name>
</gene>
<organism evidence="1 2">
    <name type="scientific">Citrifermentans bremense</name>
    <dbReference type="NCBI Taxonomy" id="60035"/>
    <lineage>
        <taxon>Bacteria</taxon>
        <taxon>Pseudomonadati</taxon>
        <taxon>Thermodesulfobacteriota</taxon>
        <taxon>Desulfuromonadia</taxon>
        <taxon>Geobacterales</taxon>
        <taxon>Geobacteraceae</taxon>
        <taxon>Citrifermentans</taxon>
    </lineage>
</organism>
<evidence type="ECO:0000313" key="2">
    <source>
        <dbReference type="Proteomes" id="UP000515472"/>
    </source>
</evidence>
<evidence type="ECO:0000313" key="1">
    <source>
        <dbReference type="EMBL" id="BCO11347.1"/>
    </source>
</evidence>
<accession>A0A7R7FTE2</accession>
<name>A0A7R7FTE2_9BACT</name>
<reference evidence="1 2" key="1">
    <citation type="submission" date="2020-06" db="EMBL/GenBank/DDBJ databases">
        <title>Interaction of electrochemicaly active bacteria, Geobacter bremensis R4 on different carbon anode.</title>
        <authorList>
            <person name="Meng L."/>
            <person name="Yoshida N."/>
        </authorList>
    </citation>
    <scope>NUCLEOTIDE SEQUENCE [LARGE SCALE GENOMIC DNA]</scope>
    <source>
        <strain evidence="1 2">R4</strain>
    </source>
</reference>
<proteinExistence type="predicted"/>